<comment type="caution">
    <text evidence="3">The sequence shown here is derived from an EMBL/GenBank/DDBJ whole genome shotgun (WGS) entry which is preliminary data.</text>
</comment>
<dbReference type="Proteomes" id="UP001391051">
    <property type="component" value="Unassembled WGS sequence"/>
</dbReference>
<evidence type="ECO:0008006" key="5">
    <source>
        <dbReference type="Google" id="ProtNLM"/>
    </source>
</evidence>
<accession>A0ABR1QS55</accession>
<gene>
    <name evidence="3" type="ORF">PG986_003609</name>
</gene>
<evidence type="ECO:0000313" key="4">
    <source>
        <dbReference type="Proteomes" id="UP001391051"/>
    </source>
</evidence>
<organism evidence="3 4">
    <name type="scientific">Apiospora aurea</name>
    <dbReference type="NCBI Taxonomy" id="335848"/>
    <lineage>
        <taxon>Eukaryota</taxon>
        <taxon>Fungi</taxon>
        <taxon>Dikarya</taxon>
        <taxon>Ascomycota</taxon>
        <taxon>Pezizomycotina</taxon>
        <taxon>Sordariomycetes</taxon>
        <taxon>Xylariomycetidae</taxon>
        <taxon>Amphisphaeriales</taxon>
        <taxon>Apiosporaceae</taxon>
        <taxon>Apiospora</taxon>
    </lineage>
</organism>
<sequence>MFLGRFALLQVLVGIAIHGSLRLISDTQGHNLREWHKPIRTKLSSHAIQFLELVSSGLGSGGRRGRELLLLLLLVTSRLLLATLDPTRKVILTQDVLFLLAEGLSPANTLAACLFQLLDLGFERKNRVTQARQLQRPCSGLLGGRGPVAIPVVSLCPGSGATSSSQAPVGDGRGARGAGGASDGQASLGCDFVPSLHVELRMLLLVGSECEHHGFVHMVVVERVGTAWLLALLVLIALLVLVTLAGHVGQSAMPMALTSNEPRRATMEASVAM</sequence>
<feature type="transmembrane region" description="Helical" evidence="1">
    <location>
        <begin position="227"/>
        <end position="248"/>
    </location>
</feature>
<dbReference type="EMBL" id="JAQQWE010000002">
    <property type="protein sequence ID" value="KAK7962784.1"/>
    <property type="molecule type" value="Genomic_DNA"/>
</dbReference>
<proteinExistence type="predicted"/>
<keyword evidence="1" id="KW-0812">Transmembrane</keyword>
<reference evidence="3 4" key="1">
    <citation type="submission" date="2023-01" db="EMBL/GenBank/DDBJ databases">
        <title>Analysis of 21 Apiospora genomes using comparative genomics revels a genus with tremendous synthesis potential of carbohydrate active enzymes and secondary metabolites.</title>
        <authorList>
            <person name="Sorensen T."/>
        </authorList>
    </citation>
    <scope>NUCLEOTIDE SEQUENCE [LARGE SCALE GENOMIC DNA]</scope>
    <source>
        <strain evidence="3 4">CBS 24483</strain>
    </source>
</reference>
<feature type="chain" id="PRO_5047012135" description="Secreted protein" evidence="2">
    <location>
        <begin position="23"/>
        <end position="273"/>
    </location>
</feature>
<keyword evidence="1" id="KW-1133">Transmembrane helix</keyword>
<protein>
    <recommendedName>
        <fullName evidence="5">Secreted protein</fullName>
    </recommendedName>
</protein>
<evidence type="ECO:0000256" key="1">
    <source>
        <dbReference type="SAM" id="Phobius"/>
    </source>
</evidence>
<evidence type="ECO:0000256" key="2">
    <source>
        <dbReference type="SAM" id="SignalP"/>
    </source>
</evidence>
<keyword evidence="4" id="KW-1185">Reference proteome</keyword>
<dbReference type="RefSeq" id="XP_066704895.1">
    <property type="nucleotide sequence ID" value="XM_066839831.1"/>
</dbReference>
<feature type="signal peptide" evidence="2">
    <location>
        <begin position="1"/>
        <end position="22"/>
    </location>
</feature>
<keyword evidence="1" id="KW-0472">Membrane</keyword>
<evidence type="ECO:0000313" key="3">
    <source>
        <dbReference type="EMBL" id="KAK7962784.1"/>
    </source>
</evidence>
<dbReference type="GeneID" id="92072893"/>
<keyword evidence="2" id="KW-0732">Signal</keyword>
<name>A0ABR1QS55_9PEZI</name>